<dbReference type="Gene3D" id="3.40.50.1820">
    <property type="entry name" value="alpha/beta hydrolase"/>
    <property type="match status" value="1"/>
</dbReference>
<dbReference type="RefSeq" id="WP_147666658.1">
    <property type="nucleotide sequence ID" value="NZ_VDUW01000004.1"/>
</dbReference>
<name>A0A5C8NUV4_9BACI</name>
<dbReference type="SUPFAM" id="SSF53474">
    <property type="entry name" value="alpha/beta-Hydrolases"/>
    <property type="match status" value="1"/>
</dbReference>
<comment type="caution">
    <text evidence="2">The sequence shown here is derived from an EMBL/GenBank/DDBJ whole genome shotgun (WGS) entry which is preliminary data.</text>
</comment>
<dbReference type="EMBL" id="VDUW01000004">
    <property type="protein sequence ID" value="TXL64963.1"/>
    <property type="molecule type" value="Genomic_DNA"/>
</dbReference>
<organism evidence="2 3">
    <name type="scientific">Cerasibacillus terrae</name>
    <dbReference type="NCBI Taxonomy" id="2498845"/>
    <lineage>
        <taxon>Bacteria</taxon>
        <taxon>Bacillati</taxon>
        <taxon>Bacillota</taxon>
        <taxon>Bacilli</taxon>
        <taxon>Bacillales</taxon>
        <taxon>Bacillaceae</taxon>
        <taxon>Cerasibacillus</taxon>
    </lineage>
</organism>
<gene>
    <name evidence="2" type="ORF">FHP05_07395</name>
</gene>
<protein>
    <submittedName>
        <fullName evidence="2">Alpha/beta hydrolase</fullName>
    </submittedName>
</protein>
<dbReference type="Pfam" id="PF12146">
    <property type="entry name" value="Hydrolase_4"/>
    <property type="match status" value="1"/>
</dbReference>
<keyword evidence="2" id="KW-0378">Hydrolase</keyword>
<dbReference type="OrthoDB" id="9806902at2"/>
<dbReference type="GO" id="GO:0016787">
    <property type="term" value="F:hydrolase activity"/>
    <property type="evidence" value="ECO:0007669"/>
    <property type="project" value="UniProtKB-KW"/>
</dbReference>
<accession>A0A5C8NUV4</accession>
<dbReference type="InterPro" id="IPR051044">
    <property type="entry name" value="MAG_DAG_Lipase"/>
</dbReference>
<sequence>MKESFWLTVKDDVPLHVIKWFQKEQKPKAIIQLSHGMVEHIDRYDEFAKFLVSKQIYVYGNDHRGHGETGKNQGLLGYFSGSDGFRKVADDLYEVTKKIKKDYPHTPIILLGHSMGSFLARKYIQTYSEELDGVILSGTTYASLIETKLGKVLAAQARPKEKAELLNKLIFGTYNKGISKPNTEFDWLSRDTKSVQAYMDDPLCGFVPTGRFFYDLFTGLEMIHDTQLNQHIRRKLPMLFISGDKDPVGKNARNIWKAAQVYHDLNMENIMVTLVHGGRHEILNETNKSEVYSFIFQWIISLLNHKYKK</sequence>
<keyword evidence="3" id="KW-1185">Reference proteome</keyword>
<evidence type="ECO:0000313" key="2">
    <source>
        <dbReference type="EMBL" id="TXL64963.1"/>
    </source>
</evidence>
<proteinExistence type="predicted"/>
<dbReference type="InterPro" id="IPR029058">
    <property type="entry name" value="AB_hydrolase_fold"/>
</dbReference>
<reference evidence="2 3" key="1">
    <citation type="submission" date="2019-06" db="EMBL/GenBank/DDBJ databases">
        <title>Cerasibacillus sp. nov., isolated from maize field.</title>
        <authorList>
            <person name="Lin S.-Y."/>
            <person name="Tsai C.-F."/>
            <person name="Young C.-C."/>
        </authorList>
    </citation>
    <scope>NUCLEOTIDE SEQUENCE [LARGE SCALE GENOMIC DNA]</scope>
    <source>
        <strain evidence="2 3">CC-CFT480</strain>
    </source>
</reference>
<evidence type="ECO:0000313" key="3">
    <source>
        <dbReference type="Proteomes" id="UP000321574"/>
    </source>
</evidence>
<evidence type="ECO:0000259" key="1">
    <source>
        <dbReference type="Pfam" id="PF12146"/>
    </source>
</evidence>
<feature type="domain" description="Serine aminopeptidase S33" evidence="1">
    <location>
        <begin position="25"/>
        <end position="287"/>
    </location>
</feature>
<dbReference type="InterPro" id="IPR022742">
    <property type="entry name" value="Hydrolase_4"/>
</dbReference>
<dbReference type="AlphaFoldDB" id="A0A5C8NUV4"/>
<dbReference type="PANTHER" id="PTHR11614">
    <property type="entry name" value="PHOSPHOLIPASE-RELATED"/>
    <property type="match status" value="1"/>
</dbReference>
<dbReference type="Proteomes" id="UP000321574">
    <property type="component" value="Unassembled WGS sequence"/>
</dbReference>